<reference evidence="1 2" key="1">
    <citation type="submission" date="2024-12" db="EMBL/GenBank/DDBJ databases">
        <title>Forecasting of Potato common scab and diversities of Pathogenic streptomyces spp. in china.</title>
        <authorList>
            <person name="Handique U."/>
            <person name="Wu J."/>
        </authorList>
    </citation>
    <scope>NUCLEOTIDE SEQUENCE [LARGE SCALE GENOMIC DNA]</scope>
    <source>
        <strain evidence="1 2">ZRIMU1585</strain>
    </source>
</reference>
<comment type="caution">
    <text evidence="1">The sequence shown here is derived from an EMBL/GenBank/DDBJ whole genome shotgun (WGS) entry which is preliminary data.</text>
</comment>
<protein>
    <submittedName>
        <fullName evidence="1">Uncharacterized protein</fullName>
    </submittedName>
</protein>
<evidence type="ECO:0000313" key="2">
    <source>
        <dbReference type="Proteomes" id="UP001631993"/>
    </source>
</evidence>
<sequence length="55" mass="5797">MAQAQDQGGGGAGGLELDLHRSRLCVVVVDRLTFGGHIIGAGSELYRLAHTKARH</sequence>
<dbReference type="EMBL" id="JBJVNE010000041">
    <property type="protein sequence ID" value="MFM9653181.1"/>
    <property type="molecule type" value="Genomic_DNA"/>
</dbReference>
<gene>
    <name evidence="1" type="ORF">ACKI1S_44710</name>
</gene>
<proteinExistence type="predicted"/>
<dbReference type="RefSeq" id="WP_369276760.1">
    <property type="nucleotide sequence ID" value="NZ_JBJVMW010000046.1"/>
</dbReference>
<evidence type="ECO:0000313" key="1">
    <source>
        <dbReference type="EMBL" id="MFM9653181.1"/>
    </source>
</evidence>
<organism evidence="1 2">
    <name type="scientific">Streptomyces galilaeus</name>
    <dbReference type="NCBI Taxonomy" id="33899"/>
    <lineage>
        <taxon>Bacteria</taxon>
        <taxon>Bacillati</taxon>
        <taxon>Actinomycetota</taxon>
        <taxon>Actinomycetes</taxon>
        <taxon>Kitasatosporales</taxon>
        <taxon>Streptomycetaceae</taxon>
        <taxon>Streptomyces</taxon>
    </lineage>
</organism>
<accession>A0ABW9IXL7</accession>
<keyword evidence="2" id="KW-1185">Reference proteome</keyword>
<dbReference type="Proteomes" id="UP001631993">
    <property type="component" value="Unassembled WGS sequence"/>
</dbReference>
<name>A0ABW9IXL7_STRGJ</name>